<accession>A0ABN9SWV8</accession>
<reference evidence="1" key="1">
    <citation type="submission" date="2023-10" db="EMBL/GenBank/DDBJ databases">
        <authorList>
            <person name="Chen Y."/>
            <person name="Shah S."/>
            <person name="Dougan E. K."/>
            <person name="Thang M."/>
            <person name="Chan C."/>
        </authorList>
    </citation>
    <scope>NUCLEOTIDE SEQUENCE [LARGE SCALE GENOMIC DNA]</scope>
</reference>
<evidence type="ECO:0000313" key="1">
    <source>
        <dbReference type="EMBL" id="CAK0836917.1"/>
    </source>
</evidence>
<comment type="caution">
    <text evidence="1">The sequence shown here is derived from an EMBL/GenBank/DDBJ whole genome shotgun (WGS) entry which is preliminary data.</text>
</comment>
<evidence type="ECO:0000313" key="2">
    <source>
        <dbReference type="Proteomes" id="UP001189429"/>
    </source>
</evidence>
<protein>
    <submittedName>
        <fullName evidence="1">Uncharacterized protein</fullName>
    </submittedName>
</protein>
<keyword evidence="2" id="KW-1185">Reference proteome</keyword>
<dbReference type="Proteomes" id="UP001189429">
    <property type="component" value="Unassembled WGS sequence"/>
</dbReference>
<dbReference type="EMBL" id="CAUYUJ010013914">
    <property type="protein sequence ID" value="CAK0836917.1"/>
    <property type="molecule type" value="Genomic_DNA"/>
</dbReference>
<sequence>MGGPNEAWAAEAQRLLLQHRQCYSFEAERRSQRRLVRYDPRLHETYHVSLQIVTLMQRPMVALATKITDVIVRAPTKFPGSEPLPIEVGLAASFCTARLIFELVLHSFAGQLPHPFRRFEVPWTPS</sequence>
<organism evidence="1 2">
    <name type="scientific">Prorocentrum cordatum</name>
    <dbReference type="NCBI Taxonomy" id="2364126"/>
    <lineage>
        <taxon>Eukaryota</taxon>
        <taxon>Sar</taxon>
        <taxon>Alveolata</taxon>
        <taxon>Dinophyceae</taxon>
        <taxon>Prorocentrales</taxon>
        <taxon>Prorocentraceae</taxon>
        <taxon>Prorocentrum</taxon>
    </lineage>
</organism>
<gene>
    <name evidence="1" type="ORF">PCOR1329_LOCUS33273</name>
</gene>
<name>A0ABN9SWV8_9DINO</name>
<proteinExistence type="predicted"/>